<dbReference type="InterPro" id="IPR022398">
    <property type="entry name" value="Peptidase_S8_His-AS"/>
</dbReference>
<evidence type="ECO:0000259" key="9">
    <source>
        <dbReference type="Pfam" id="PF05922"/>
    </source>
</evidence>
<dbReference type="PROSITE" id="PS00137">
    <property type="entry name" value="SUBTILASE_HIS"/>
    <property type="match status" value="1"/>
</dbReference>
<feature type="active site" description="Charge relay system" evidence="5 6">
    <location>
        <position position="199"/>
    </location>
</feature>
<dbReference type="PROSITE" id="PS51892">
    <property type="entry name" value="SUBTILASE"/>
    <property type="match status" value="1"/>
</dbReference>
<dbReference type="PANTHER" id="PTHR43806">
    <property type="entry name" value="PEPTIDASE S8"/>
    <property type="match status" value="1"/>
</dbReference>
<dbReference type="InterPro" id="IPR010259">
    <property type="entry name" value="S8pro/Inhibitor_I9"/>
</dbReference>
<keyword evidence="2 6" id="KW-0645">Protease</keyword>
<dbReference type="SUPFAM" id="SSF52743">
    <property type="entry name" value="Subtilisin-like"/>
    <property type="match status" value="1"/>
</dbReference>
<evidence type="ECO:0000256" key="4">
    <source>
        <dbReference type="ARBA" id="ARBA00022825"/>
    </source>
</evidence>
<keyword evidence="11" id="KW-1185">Reference proteome</keyword>
<dbReference type="Gene3D" id="3.40.50.200">
    <property type="entry name" value="Peptidase S8/S53 domain"/>
    <property type="match status" value="1"/>
</dbReference>
<dbReference type="InterPro" id="IPR050131">
    <property type="entry name" value="Peptidase_S8_subtilisin-like"/>
</dbReference>
<protein>
    <submittedName>
        <fullName evidence="10">S8 family serine peptidase</fullName>
    </submittedName>
</protein>
<dbReference type="InterPro" id="IPR036852">
    <property type="entry name" value="Peptidase_S8/S53_dom_sf"/>
</dbReference>
<dbReference type="PRINTS" id="PR00723">
    <property type="entry name" value="SUBTILISIN"/>
</dbReference>
<reference evidence="10 11" key="1">
    <citation type="submission" date="2019-07" db="EMBL/GenBank/DDBJ databases">
        <authorList>
            <person name="Kim J."/>
        </authorList>
    </citation>
    <scope>NUCLEOTIDE SEQUENCE [LARGE SCALE GENOMIC DNA]</scope>
    <source>
        <strain evidence="10 11">N4</strain>
    </source>
</reference>
<dbReference type="Gene3D" id="3.30.70.80">
    <property type="entry name" value="Peptidase S8 propeptide/proteinase inhibitor I9"/>
    <property type="match status" value="1"/>
</dbReference>
<comment type="similarity">
    <text evidence="1 6 7">Belongs to the peptidase S8 family.</text>
</comment>
<evidence type="ECO:0000259" key="8">
    <source>
        <dbReference type="Pfam" id="PF00082"/>
    </source>
</evidence>
<name>A0A559IZB5_9BACL</name>
<keyword evidence="4 6" id="KW-0720">Serine protease</keyword>
<dbReference type="Proteomes" id="UP000318102">
    <property type="component" value="Unassembled WGS sequence"/>
</dbReference>
<dbReference type="Pfam" id="PF00082">
    <property type="entry name" value="Peptidase_S8"/>
    <property type="match status" value="1"/>
</dbReference>
<gene>
    <name evidence="10" type="ORF">FPZ44_07750</name>
</gene>
<dbReference type="InterPro" id="IPR023828">
    <property type="entry name" value="Peptidase_S8_Ser-AS"/>
</dbReference>
<dbReference type="InterPro" id="IPR034213">
    <property type="entry name" value="S8_Vpr-like"/>
</dbReference>
<feature type="active site" description="Charge relay system" evidence="5 6">
    <location>
        <position position="428"/>
    </location>
</feature>
<evidence type="ECO:0000256" key="3">
    <source>
        <dbReference type="ARBA" id="ARBA00022801"/>
    </source>
</evidence>
<feature type="domain" description="Peptidase S8/S53" evidence="8">
    <location>
        <begin position="190"/>
        <end position="470"/>
    </location>
</feature>
<dbReference type="Pfam" id="PF05922">
    <property type="entry name" value="Inhibitor_I9"/>
    <property type="match status" value="1"/>
</dbReference>
<evidence type="ECO:0000313" key="10">
    <source>
        <dbReference type="EMBL" id="TVX92960.1"/>
    </source>
</evidence>
<dbReference type="EMBL" id="VNJK01000001">
    <property type="protein sequence ID" value="TVX92960.1"/>
    <property type="molecule type" value="Genomic_DNA"/>
</dbReference>
<evidence type="ECO:0000256" key="1">
    <source>
        <dbReference type="ARBA" id="ARBA00011073"/>
    </source>
</evidence>
<dbReference type="InterPro" id="IPR000209">
    <property type="entry name" value="Peptidase_S8/S53_dom"/>
</dbReference>
<dbReference type="PROSITE" id="PS00136">
    <property type="entry name" value="SUBTILASE_ASP"/>
    <property type="match status" value="1"/>
</dbReference>
<dbReference type="GO" id="GO:0006508">
    <property type="term" value="P:proteolysis"/>
    <property type="evidence" value="ECO:0007669"/>
    <property type="project" value="UniProtKB-KW"/>
</dbReference>
<proteinExistence type="inferred from homology"/>
<evidence type="ECO:0000256" key="5">
    <source>
        <dbReference type="PIRSR" id="PIRSR615500-1"/>
    </source>
</evidence>
<keyword evidence="3 6" id="KW-0378">Hydrolase</keyword>
<evidence type="ECO:0000256" key="6">
    <source>
        <dbReference type="PROSITE-ProRule" id="PRU01240"/>
    </source>
</evidence>
<evidence type="ECO:0000256" key="2">
    <source>
        <dbReference type="ARBA" id="ARBA00022670"/>
    </source>
</evidence>
<sequence>MSQTKNKWYWKLLSISLCIGILLPPPSLSAFQRSRIPLPDLSTEPKSYVTSYDKTSNAPITVLVELHSEPLKVYDNKVKDKLTLRSQSYTQQIISEQADFKQSLIQSSQAKINHQYVQVFNGVSIQLPQHEVDQLLQLPHVKAIYPNQTFHEVPLTLTNSEAKLQNLASDTTLSQDIIGLSELWKLGYKGKGIRIGIIDSGVDYRHPSLAKAYRGGYDFVDNDNDPMETMPLPDLTAEENAKYATVHGTFVAGVLVGRGNPSTPNGPYGSVRGVAPEAELYAYRVLGPYKKGTTEHIVAAIEQAVKDDMDIINLSLSGESNSQYTADTVALNNAAMAGVIAVTSNGNRGPNEYSVTHPTGAHQAIAVGASTSTSIDQQQVAAFSSRGPSLPDYEIKPDLLAPGTKIRSTVPSWNGDYSNAYKETNGTSMAAPHVAGTAALLLNKAEIEGNYYEPGEIKSILMNNAVPLADTAGTRYKVYDQGAGRLSIPNILQAEAVALIQATTDVTNSAQPDEYYTGSLSFGQVIPGANVQRELLLKDIVDTDQMYNINIQFDEPNHHIAKPSNEASEQQNYKSAVTISTNDTSIPLHAGQQASISIHLHVPPYANEGSHFGHIILTEATSGHILRVPFSMHIGDLYTLPPIFSLKMTPNVLNTNQQTANIEYSVRESIEYLNVSVQHAVYGDMGSIQERTDITKRGHYEIRNWDGSVIKDGNKVHLSDGEYKMIPIVGSHQTPLPLATTAISFTINRGIIALQ</sequence>
<dbReference type="RefSeq" id="WP_144988969.1">
    <property type="nucleotide sequence ID" value="NZ_VNJK01000001.1"/>
</dbReference>
<dbReference type="InterPro" id="IPR037045">
    <property type="entry name" value="S8pro/Inhibitor_I9_sf"/>
</dbReference>
<evidence type="ECO:0000313" key="11">
    <source>
        <dbReference type="Proteomes" id="UP000318102"/>
    </source>
</evidence>
<comment type="caution">
    <text evidence="10">The sequence shown here is derived from an EMBL/GenBank/DDBJ whole genome shotgun (WGS) entry which is preliminary data.</text>
</comment>
<dbReference type="CDD" id="cd07474">
    <property type="entry name" value="Peptidases_S8_subtilisin_Vpr-like"/>
    <property type="match status" value="1"/>
</dbReference>
<dbReference type="AlphaFoldDB" id="A0A559IZB5"/>
<dbReference type="InterPro" id="IPR023827">
    <property type="entry name" value="Peptidase_S8_Asp-AS"/>
</dbReference>
<dbReference type="OrthoDB" id="9798386at2"/>
<dbReference type="PANTHER" id="PTHR43806:SF65">
    <property type="entry name" value="SERINE PROTEASE APRX"/>
    <property type="match status" value="1"/>
</dbReference>
<dbReference type="PROSITE" id="PS00138">
    <property type="entry name" value="SUBTILASE_SER"/>
    <property type="match status" value="1"/>
</dbReference>
<evidence type="ECO:0000256" key="7">
    <source>
        <dbReference type="RuleBase" id="RU003355"/>
    </source>
</evidence>
<feature type="domain" description="Inhibitor I9" evidence="9">
    <location>
        <begin position="86"/>
        <end position="150"/>
    </location>
</feature>
<organism evidence="10 11">
    <name type="scientific">Paenibacillus agilis</name>
    <dbReference type="NCBI Taxonomy" id="3020863"/>
    <lineage>
        <taxon>Bacteria</taxon>
        <taxon>Bacillati</taxon>
        <taxon>Bacillota</taxon>
        <taxon>Bacilli</taxon>
        <taxon>Bacillales</taxon>
        <taxon>Paenibacillaceae</taxon>
        <taxon>Paenibacillus</taxon>
    </lineage>
</organism>
<accession>A0A559IZB5</accession>
<dbReference type="GO" id="GO:0004252">
    <property type="term" value="F:serine-type endopeptidase activity"/>
    <property type="evidence" value="ECO:0007669"/>
    <property type="project" value="UniProtKB-UniRule"/>
</dbReference>
<feature type="active site" description="Charge relay system" evidence="5 6">
    <location>
        <position position="247"/>
    </location>
</feature>
<dbReference type="InterPro" id="IPR015500">
    <property type="entry name" value="Peptidase_S8_subtilisin-rel"/>
</dbReference>